<dbReference type="KEGG" id="scc:Spico_0994"/>
<feature type="transmembrane region" description="Helical" evidence="7">
    <location>
        <begin position="5"/>
        <end position="26"/>
    </location>
</feature>
<feature type="transmembrane region" description="Helical" evidence="7">
    <location>
        <begin position="179"/>
        <end position="198"/>
    </location>
</feature>
<dbReference type="Proteomes" id="UP000007939">
    <property type="component" value="Chromosome"/>
</dbReference>
<keyword evidence="2" id="KW-1003">Cell membrane</keyword>
<evidence type="ECO:0000256" key="6">
    <source>
        <dbReference type="SAM" id="MobiDB-lite"/>
    </source>
</evidence>
<feature type="compositionally biased region" description="Basic and acidic residues" evidence="6">
    <location>
        <begin position="308"/>
        <end position="320"/>
    </location>
</feature>
<gene>
    <name evidence="8" type="ordered locus">Spico_0994</name>
</gene>
<name>F4GJF2_PARC1</name>
<dbReference type="HOGENOM" id="CLU_067296_0_0_12"/>
<dbReference type="AlphaFoldDB" id="F4GJF2"/>
<sequence>MIEGIFVDGLIFAIMVIGILITFRILDFPDMTCDGSLAAGAAVAAMSITGGWGIGVGLLLAFFVGVAAGTVTAIIHTKLKVPGLLAGILTMTMLYSINLRILGNRANVPLLRIETLYTLLPRIFSFLSPEWAALTGTFLALIILKVIIDVFFRTDLGLALGAMGSNEQMIISQGMNPDVLKMIGIGLANGLIALSGGLLAQYQGFADANLGQGMLVQGLAAIMIGDFLFSSNKISFITLRVVIGALIYKALMFFGRKYGYLVGITPNDFKLLTGLLVIASLLIAKTRSQASSSGARKRALLRNKRKHAAEVQRQEENTHA</sequence>
<keyword evidence="5 7" id="KW-0472">Membrane</keyword>
<dbReference type="PANTHER" id="PTHR32196:SF69">
    <property type="entry name" value="BRANCHED-CHAIN AMINO ACID TRANSPORT SYSTEM, PERMEASE PROTEIN"/>
    <property type="match status" value="1"/>
</dbReference>
<reference evidence="9" key="1">
    <citation type="submission" date="2011-04" db="EMBL/GenBank/DDBJ databases">
        <title>The complete genome of Spirochaeta coccoides DSM 17374.</title>
        <authorList>
            <person name="Lucas S."/>
            <person name="Copeland A."/>
            <person name="Lapidus A."/>
            <person name="Bruce D."/>
            <person name="Goodwin L."/>
            <person name="Pitluck S."/>
            <person name="Peters L."/>
            <person name="Kyrpides N."/>
            <person name="Mavromatis K."/>
            <person name="Pagani I."/>
            <person name="Ivanova N."/>
            <person name="Ovchinnikova G."/>
            <person name="Lu M."/>
            <person name="Detter J.C."/>
            <person name="Tapia R."/>
            <person name="Han C."/>
            <person name="Land M."/>
            <person name="Hauser L."/>
            <person name="Markowitz V."/>
            <person name="Cheng J.-F."/>
            <person name="Hugenholtz P."/>
            <person name="Woyke T."/>
            <person name="Wu D."/>
            <person name="Spring S."/>
            <person name="Schroeder M."/>
            <person name="Brambilla E."/>
            <person name="Klenk H.-P."/>
            <person name="Eisen J.A."/>
        </authorList>
    </citation>
    <scope>NUCLEOTIDE SEQUENCE [LARGE SCALE GENOMIC DNA]</scope>
    <source>
        <strain evidence="9">ATCC BAA-1237 / DSM 17374 / SPN1</strain>
    </source>
</reference>
<dbReference type="GO" id="GO:0022857">
    <property type="term" value="F:transmembrane transporter activity"/>
    <property type="evidence" value="ECO:0007669"/>
    <property type="project" value="InterPro"/>
</dbReference>
<feature type="transmembrane region" description="Helical" evidence="7">
    <location>
        <begin position="123"/>
        <end position="144"/>
    </location>
</feature>
<evidence type="ECO:0000313" key="9">
    <source>
        <dbReference type="Proteomes" id="UP000007939"/>
    </source>
</evidence>
<evidence type="ECO:0000256" key="1">
    <source>
        <dbReference type="ARBA" id="ARBA00004651"/>
    </source>
</evidence>
<dbReference type="CDD" id="cd06574">
    <property type="entry name" value="TM_PBP1_branched-chain-AA_like"/>
    <property type="match status" value="1"/>
</dbReference>
<keyword evidence="4 7" id="KW-1133">Transmembrane helix</keyword>
<feature type="transmembrane region" description="Helical" evidence="7">
    <location>
        <begin position="236"/>
        <end position="254"/>
    </location>
</feature>
<evidence type="ECO:0000313" key="8">
    <source>
        <dbReference type="EMBL" id="AEC02217.1"/>
    </source>
</evidence>
<dbReference type="RefSeq" id="WP_013739612.1">
    <property type="nucleotide sequence ID" value="NC_015436.1"/>
</dbReference>
<comment type="subcellular location">
    <subcellularLocation>
        <location evidence="1">Cell membrane</location>
        <topology evidence="1">Multi-pass membrane protein</topology>
    </subcellularLocation>
</comment>
<accession>F4GJF2</accession>
<dbReference type="STRING" id="760011.Spico_0994"/>
<evidence type="ECO:0000256" key="5">
    <source>
        <dbReference type="ARBA" id="ARBA00023136"/>
    </source>
</evidence>
<dbReference type="PANTHER" id="PTHR32196">
    <property type="entry name" value="ABC TRANSPORTER PERMEASE PROTEIN YPHD-RELATED-RELATED"/>
    <property type="match status" value="1"/>
</dbReference>
<dbReference type="GO" id="GO:0005886">
    <property type="term" value="C:plasma membrane"/>
    <property type="evidence" value="ECO:0007669"/>
    <property type="project" value="UniProtKB-SubCell"/>
</dbReference>
<feature type="region of interest" description="Disordered" evidence="6">
    <location>
        <begin position="294"/>
        <end position="320"/>
    </location>
</feature>
<evidence type="ECO:0000256" key="3">
    <source>
        <dbReference type="ARBA" id="ARBA00022692"/>
    </source>
</evidence>
<dbReference type="OrthoDB" id="9778389at2"/>
<evidence type="ECO:0000256" key="7">
    <source>
        <dbReference type="SAM" id="Phobius"/>
    </source>
</evidence>
<proteinExistence type="predicted"/>
<dbReference type="eggNOG" id="COG4120">
    <property type="taxonomic scope" value="Bacteria"/>
</dbReference>
<evidence type="ECO:0000256" key="2">
    <source>
        <dbReference type="ARBA" id="ARBA00022475"/>
    </source>
</evidence>
<keyword evidence="3 7" id="KW-0812">Transmembrane</keyword>
<dbReference type="Pfam" id="PF02653">
    <property type="entry name" value="BPD_transp_2"/>
    <property type="match status" value="1"/>
</dbReference>
<feature type="compositionally biased region" description="Basic residues" evidence="6">
    <location>
        <begin position="295"/>
        <end position="307"/>
    </location>
</feature>
<dbReference type="EMBL" id="CP002659">
    <property type="protein sequence ID" value="AEC02217.1"/>
    <property type="molecule type" value="Genomic_DNA"/>
</dbReference>
<organism evidence="8 9">
    <name type="scientific">Parasphaerochaeta coccoides (strain ATCC BAA-1237 / DSM 17374 / SPN1)</name>
    <name type="common">Sphaerochaeta coccoides</name>
    <dbReference type="NCBI Taxonomy" id="760011"/>
    <lineage>
        <taxon>Bacteria</taxon>
        <taxon>Pseudomonadati</taxon>
        <taxon>Spirochaetota</taxon>
        <taxon>Spirochaetia</taxon>
        <taxon>Spirochaetales</taxon>
        <taxon>Sphaerochaetaceae</taxon>
        <taxon>Parasphaerochaeta</taxon>
    </lineage>
</organism>
<protein>
    <submittedName>
        <fullName evidence="8">Inner-membrane translocator</fullName>
    </submittedName>
</protein>
<reference evidence="8 9" key="2">
    <citation type="journal article" date="2012" name="Stand. Genomic Sci.">
        <title>Complete genome sequence of the termite hindgut bacterium Spirochaeta coccoides type strain (SPN1(T)), reclassification in the genus Sphaerochaeta as Sphaerochaeta coccoides comb. nov. and emendations of the family Spirochaetaceae and the genus Sphaerochaeta.</title>
        <authorList>
            <person name="Abt B."/>
            <person name="Han C."/>
            <person name="Scheuner C."/>
            <person name="Lu M."/>
            <person name="Lapidus A."/>
            <person name="Nolan M."/>
            <person name="Lucas S."/>
            <person name="Hammon N."/>
            <person name="Deshpande S."/>
            <person name="Cheng J.F."/>
            <person name="Tapia R."/>
            <person name="Goodwin L.A."/>
            <person name="Pitluck S."/>
            <person name="Liolios K."/>
            <person name="Pagani I."/>
            <person name="Ivanova N."/>
            <person name="Mavromatis K."/>
            <person name="Mikhailova N."/>
            <person name="Huntemann M."/>
            <person name="Pati A."/>
            <person name="Chen A."/>
            <person name="Palaniappan K."/>
            <person name="Land M."/>
            <person name="Hauser L."/>
            <person name="Brambilla E.M."/>
            <person name="Rohde M."/>
            <person name="Spring S."/>
            <person name="Gronow S."/>
            <person name="Goker M."/>
            <person name="Woyke T."/>
            <person name="Bristow J."/>
            <person name="Eisen J.A."/>
            <person name="Markowitz V."/>
            <person name="Hugenholtz P."/>
            <person name="Kyrpides N.C."/>
            <person name="Klenk H.P."/>
            <person name="Detter J.C."/>
        </authorList>
    </citation>
    <scope>NUCLEOTIDE SEQUENCE [LARGE SCALE GENOMIC DNA]</scope>
    <source>
        <strain evidence="9">ATCC BAA-1237 / DSM 17374 / SPN1</strain>
    </source>
</reference>
<dbReference type="InterPro" id="IPR001851">
    <property type="entry name" value="ABC_transp_permease"/>
</dbReference>
<keyword evidence="9" id="KW-1185">Reference proteome</keyword>
<feature type="transmembrane region" description="Helical" evidence="7">
    <location>
        <begin position="83"/>
        <end position="103"/>
    </location>
</feature>
<evidence type="ECO:0000256" key="4">
    <source>
        <dbReference type="ARBA" id="ARBA00022989"/>
    </source>
</evidence>
<feature type="transmembrane region" description="Helical" evidence="7">
    <location>
        <begin position="38"/>
        <end position="71"/>
    </location>
</feature>